<name>A0A150SGG2_SORCE</name>
<evidence type="ECO:0000313" key="2">
    <source>
        <dbReference type="Proteomes" id="UP000075635"/>
    </source>
</evidence>
<accession>A0A150SGG2</accession>
<gene>
    <name evidence="1" type="ORF">BE17_37995</name>
</gene>
<protein>
    <submittedName>
        <fullName evidence="1">Uncharacterized protein</fullName>
    </submittedName>
</protein>
<evidence type="ECO:0000313" key="1">
    <source>
        <dbReference type="EMBL" id="KYF91516.1"/>
    </source>
</evidence>
<comment type="caution">
    <text evidence="1">The sequence shown here is derived from an EMBL/GenBank/DDBJ whole genome shotgun (WGS) entry which is preliminary data.</text>
</comment>
<reference evidence="1 2" key="1">
    <citation type="submission" date="2014-02" db="EMBL/GenBank/DDBJ databases">
        <title>The small core and large imbalanced accessory genome model reveals a collaborative survival strategy of Sorangium cellulosum strains in nature.</title>
        <authorList>
            <person name="Han K."/>
            <person name="Peng R."/>
            <person name="Blom J."/>
            <person name="Li Y.-Z."/>
        </authorList>
    </citation>
    <scope>NUCLEOTIDE SEQUENCE [LARGE SCALE GENOMIC DNA]</scope>
    <source>
        <strain evidence="1 2">So0011-07</strain>
    </source>
</reference>
<dbReference type="EMBL" id="JEMB01001014">
    <property type="protein sequence ID" value="KYF91516.1"/>
    <property type="molecule type" value="Genomic_DNA"/>
</dbReference>
<dbReference type="Proteomes" id="UP000075635">
    <property type="component" value="Unassembled WGS sequence"/>
</dbReference>
<organism evidence="1 2">
    <name type="scientific">Sorangium cellulosum</name>
    <name type="common">Polyangium cellulosum</name>
    <dbReference type="NCBI Taxonomy" id="56"/>
    <lineage>
        <taxon>Bacteria</taxon>
        <taxon>Pseudomonadati</taxon>
        <taxon>Myxococcota</taxon>
        <taxon>Polyangia</taxon>
        <taxon>Polyangiales</taxon>
        <taxon>Polyangiaceae</taxon>
        <taxon>Sorangium</taxon>
    </lineage>
</organism>
<proteinExistence type="predicted"/>
<sequence>MLKSTVIILVFLALFAAVEIAFDLYRRPGVLTMRELGASLPSVGVFDGAALVCFDVLHGTLMIPHARQEAFWLPDGAPVEPWAEQLFWPFVRWTKKRAGRRGLLEGTAAAAELAAAEAVIHTADGRAVVVR</sequence>
<dbReference type="AlphaFoldDB" id="A0A150SGG2"/>